<feature type="transmembrane region" description="Helical" evidence="8">
    <location>
        <begin position="50"/>
        <end position="72"/>
    </location>
</feature>
<evidence type="ECO:0000313" key="11">
    <source>
        <dbReference type="Proteomes" id="UP000314980"/>
    </source>
</evidence>
<dbReference type="Proteomes" id="UP000314980">
    <property type="component" value="Unassembled WGS sequence"/>
</dbReference>
<reference evidence="11" key="1">
    <citation type="submission" date="2015-09" db="EMBL/GenBank/DDBJ databases">
        <authorList>
            <person name="Sai Rama Sridatta P."/>
        </authorList>
    </citation>
    <scope>NUCLEOTIDE SEQUENCE [LARGE SCALE GENOMIC DNA]</scope>
</reference>
<accession>A0A4W6EB38</accession>
<feature type="compositionally biased region" description="Basic and acidic residues" evidence="7">
    <location>
        <begin position="1"/>
        <end position="22"/>
    </location>
</feature>
<dbReference type="GO" id="GO:0016020">
    <property type="term" value="C:membrane"/>
    <property type="evidence" value="ECO:0007669"/>
    <property type="project" value="UniProtKB-SubCell"/>
</dbReference>
<feature type="region of interest" description="Disordered" evidence="7">
    <location>
        <begin position="1"/>
        <end position="34"/>
    </location>
</feature>
<proteinExistence type="inferred from homology"/>
<dbReference type="InParanoid" id="A0A4W6EB38"/>
<dbReference type="PANTHER" id="PTHR21184:SF4">
    <property type="entry name" value="PROTEIN FAM151A"/>
    <property type="match status" value="1"/>
</dbReference>
<evidence type="ECO:0000256" key="5">
    <source>
        <dbReference type="ARBA" id="ARBA00044104"/>
    </source>
</evidence>
<keyword evidence="2 8" id="KW-0812">Transmembrane</keyword>
<dbReference type="AlphaFoldDB" id="A0A4W6EB38"/>
<evidence type="ECO:0000256" key="4">
    <source>
        <dbReference type="ARBA" id="ARBA00023136"/>
    </source>
</evidence>
<evidence type="ECO:0000256" key="8">
    <source>
        <dbReference type="SAM" id="Phobius"/>
    </source>
</evidence>
<dbReference type="GeneTree" id="ENSGT00530000063681"/>
<keyword evidence="3 8" id="KW-1133">Transmembrane helix</keyword>
<evidence type="ECO:0000313" key="12">
    <source>
        <dbReference type="RefSeq" id="XP_018551452.1"/>
    </source>
</evidence>
<reference evidence="10" key="3">
    <citation type="submission" date="2025-05" db="UniProtKB">
        <authorList>
            <consortium name="Ensembl"/>
        </authorList>
    </citation>
    <scope>IDENTIFICATION</scope>
</reference>
<evidence type="ECO:0000259" key="9">
    <source>
        <dbReference type="Pfam" id="PF10223"/>
    </source>
</evidence>
<keyword evidence="4 8" id="KW-0472">Membrane</keyword>
<dbReference type="Ensembl" id="ENSLCAT00010035136.1">
    <property type="protein sequence ID" value="ENSLCAP00010034324.1"/>
    <property type="gene ID" value="ENSLCAG00010016125.1"/>
</dbReference>
<sequence length="605" mass="67653">MGEGEDNQRVERIERGTEERMRPHSNHQGLSSGPKRDQDLYLGCLTKQHLIMISVAVGLVVLLIIIIVPAVVLTKKPAPPPAVSTGEDMLDFLLQSGDISKLDGLLATWYHRANSKEEMNKALASDAMILEADVTLEGYGTPSEKPIPIMAHPPDIYSDNTLDQWLDAVLASRKGMKLDFKSLESVGLSLDLLSQKNSSRGINRPVWLNADILRGPNVPDFVPPVNGTRFLQLIQEKFSDVTLSPGWKVAYAPPLFTETYTRTMVENMYDMIKDVPQRVTFPVHVLLVRSGWQHISWLLSQSSRFSLTLWQGSVHPNIVDLLFVRDNSHPARVYYDIYEPTLSAFKEAARQQGRLRRFYPGGDLMDFLHPTHNSDPNFLSTVTHGNSLAVRWFTVTDQTSLLAQLSDGTGGMLVVQVASDSRRPGVPLVQGSEKSSEPQTLQDVLQLLGQRADVPWGVYLQVHTVQLLQASLTLLHSAYSREKLYRPVWVSMEGLQSRDNTKEYVSTVEKLFPYITLVLKEKNWPPQIPATVTGLSQRVALHLNAALLPKGKEELHSLMGMMNRYDLIVEEDTKSSAEVFTVLKGLLSQRRGGANTNLYVISDQS</sequence>
<dbReference type="GeneID" id="108896703"/>
<reference evidence="12" key="2">
    <citation type="submission" date="2025-04" db="UniProtKB">
        <authorList>
            <consortium name="RefSeq"/>
        </authorList>
    </citation>
    <scope>IDENTIFICATION</scope>
    <source>
        <tissue evidence="12">Brain</tissue>
    </source>
</reference>
<dbReference type="PANTHER" id="PTHR21184">
    <property type="entry name" value="MENORIN (DENDRITIC BRANCHING PROTEIN)"/>
    <property type="match status" value="1"/>
</dbReference>
<dbReference type="RefSeq" id="XP_018551452.1">
    <property type="nucleotide sequence ID" value="XM_018695936.2"/>
</dbReference>
<evidence type="ECO:0000256" key="6">
    <source>
        <dbReference type="ARBA" id="ARBA00044953"/>
    </source>
</evidence>
<evidence type="ECO:0000256" key="1">
    <source>
        <dbReference type="ARBA" id="ARBA00004167"/>
    </source>
</evidence>
<dbReference type="OrthoDB" id="413402at2759"/>
<feature type="domain" description="Menorin-like" evidence="9">
    <location>
        <begin position="103"/>
        <end position="340"/>
    </location>
</feature>
<gene>
    <name evidence="10" type="primary">FAM151A</name>
    <name evidence="12" type="synonym">LOC108896703</name>
</gene>
<evidence type="ECO:0000313" key="10">
    <source>
        <dbReference type="Ensembl" id="ENSLCAP00010034324.1"/>
    </source>
</evidence>
<evidence type="ECO:0000256" key="7">
    <source>
        <dbReference type="SAM" id="MobiDB-lite"/>
    </source>
</evidence>
<dbReference type="GO" id="GO:0005615">
    <property type="term" value="C:extracellular space"/>
    <property type="evidence" value="ECO:0007669"/>
    <property type="project" value="TreeGrafter"/>
</dbReference>
<dbReference type="KEGG" id="lcf:108896703"/>
<protein>
    <recommendedName>
        <fullName evidence="5">Protein FAM151A</fullName>
    </recommendedName>
</protein>
<dbReference type="Proteomes" id="UP000694890">
    <property type="component" value="Linkage group LG4"/>
</dbReference>
<feature type="domain" description="Menorin-like" evidence="9">
    <location>
        <begin position="387"/>
        <end position="583"/>
    </location>
</feature>
<comment type="similarity">
    <text evidence="6">Belongs to the menorin family.</text>
</comment>
<evidence type="ECO:0000256" key="3">
    <source>
        <dbReference type="ARBA" id="ARBA00022989"/>
    </source>
</evidence>
<keyword evidence="11" id="KW-1185">Reference proteome</keyword>
<dbReference type="Pfam" id="PF10223">
    <property type="entry name" value="Menorin_N"/>
    <property type="match status" value="2"/>
</dbReference>
<comment type="subcellular location">
    <subcellularLocation>
        <location evidence="1">Membrane</location>
        <topology evidence="1">Single-pass membrane protein</topology>
    </subcellularLocation>
</comment>
<name>A0A4W6EB38_LATCA</name>
<organism evidence="10 11">
    <name type="scientific">Lates calcarifer</name>
    <name type="common">Barramundi</name>
    <name type="synonym">Holocentrus calcarifer</name>
    <dbReference type="NCBI Taxonomy" id="8187"/>
    <lineage>
        <taxon>Eukaryota</taxon>
        <taxon>Metazoa</taxon>
        <taxon>Chordata</taxon>
        <taxon>Craniata</taxon>
        <taxon>Vertebrata</taxon>
        <taxon>Euteleostomi</taxon>
        <taxon>Actinopterygii</taxon>
        <taxon>Neopterygii</taxon>
        <taxon>Teleostei</taxon>
        <taxon>Neoteleostei</taxon>
        <taxon>Acanthomorphata</taxon>
        <taxon>Carangaria</taxon>
        <taxon>Carangaria incertae sedis</taxon>
        <taxon>Centropomidae</taxon>
        <taxon>Lates</taxon>
    </lineage>
</organism>
<evidence type="ECO:0000256" key="2">
    <source>
        <dbReference type="ARBA" id="ARBA00022692"/>
    </source>
</evidence>
<dbReference type="InterPro" id="IPR019356">
    <property type="entry name" value="Menorin_dom"/>
</dbReference>